<name>A0A8T6Q2L6_ECOLX</name>
<accession>A0A8T6Q2L6</accession>
<organism evidence="1 2">
    <name type="scientific">Escherichia coli</name>
    <dbReference type="NCBI Taxonomy" id="562"/>
    <lineage>
        <taxon>Bacteria</taxon>
        <taxon>Pseudomonadati</taxon>
        <taxon>Pseudomonadota</taxon>
        <taxon>Gammaproteobacteria</taxon>
        <taxon>Enterobacterales</taxon>
        <taxon>Enterobacteriaceae</taxon>
        <taxon>Escherichia</taxon>
    </lineage>
</organism>
<evidence type="ECO:0000313" key="2">
    <source>
        <dbReference type="Proteomes" id="UP000469708"/>
    </source>
</evidence>
<dbReference type="EMBL" id="JAAGYI010000238">
    <property type="protein sequence ID" value="NEM89064.1"/>
    <property type="molecule type" value="Genomic_DNA"/>
</dbReference>
<feature type="non-terminal residue" evidence="1">
    <location>
        <position position="1"/>
    </location>
</feature>
<reference evidence="1 2" key="1">
    <citation type="submission" date="2020-02" db="EMBL/GenBank/DDBJ databases">
        <authorList>
            <person name="Subbiah M."/>
            <person name="Call D."/>
        </authorList>
    </citation>
    <scope>NUCLEOTIDE SEQUENCE [LARGE SCALE GENOMIC DNA]</scope>
    <source>
        <strain evidence="1 2">8375wC2</strain>
    </source>
</reference>
<sequence length="62" mass="6668">HKLQKITGPTGVPRFVAESDSSGHADQTWACFLAVNASDGPSGPVTVNSRRRRSSVRLLEGY</sequence>
<protein>
    <submittedName>
        <fullName evidence="1">Terminase</fullName>
    </submittedName>
</protein>
<dbReference type="Proteomes" id="UP000469708">
    <property type="component" value="Unassembled WGS sequence"/>
</dbReference>
<evidence type="ECO:0000313" key="1">
    <source>
        <dbReference type="EMBL" id="NEM89064.1"/>
    </source>
</evidence>
<dbReference type="AlphaFoldDB" id="A0A8T6Q2L6"/>
<comment type="caution">
    <text evidence="1">The sequence shown here is derived from an EMBL/GenBank/DDBJ whole genome shotgun (WGS) entry which is preliminary data.</text>
</comment>
<proteinExistence type="predicted"/>
<gene>
    <name evidence="1" type="ORF">G3V95_27225</name>
</gene>